<evidence type="ECO:0000313" key="2">
    <source>
        <dbReference type="Proteomes" id="UP001458880"/>
    </source>
</evidence>
<dbReference type="AlphaFoldDB" id="A0AAW1GWK3"/>
<sequence>HYGKELLEGLNEKQIVLDGKKLKGVSPTGTGNKGFYILNARVSENRFCVGQSGVDDKSNEITAIPEVLSSIDITGSVVSIDAIGTQKDIADQIVNNSSLYFSLFVSPYAA</sequence>
<dbReference type="InterPro" id="IPR047647">
    <property type="entry name" value="ISAs1_transpos"/>
</dbReference>
<protein>
    <recommendedName>
        <fullName evidence="3">Transposase</fullName>
    </recommendedName>
</protein>
<dbReference type="EMBL" id="JASPKY010002990">
    <property type="protein sequence ID" value="KAK9667468.1"/>
    <property type="molecule type" value="Genomic_DNA"/>
</dbReference>
<gene>
    <name evidence="1" type="ORF">QE152_g41345</name>
</gene>
<name>A0AAW1GWK3_POPJA</name>
<proteinExistence type="predicted"/>
<keyword evidence="2" id="KW-1185">Reference proteome</keyword>
<evidence type="ECO:0008006" key="3">
    <source>
        <dbReference type="Google" id="ProtNLM"/>
    </source>
</evidence>
<organism evidence="1 2">
    <name type="scientific">Popillia japonica</name>
    <name type="common">Japanese beetle</name>
    <dbReference type="NCBI Taxonomy" id="7064"/>
    <lineage>
        <taxon>Eukaryota</taxon>
        <taxon>Metazoa</taxon>
        <taxon>Ecdysozoa</taxon>
        <taxon>Arthropoda</taxon>
        <taxon>Hexapoda</taxon>
        <taxon>Insecta</taxon>
        <taxon>Pterygota</taxon>
        <taxon>Neoptera</taxon>
        <taxon>Endopterygota</taxon>
        <taxon>Coleoptera</taxon>
        <taxon>Polyphaga</taxon>
        <taxon>Scarabaeiformia</taxon>
        <taxon>Scarabaeidae</taxon>
        <taxon>Rutelinae</taxon>
        <taxon>Popillia</taxon>
    </lineage>
</organism>
<dbReference type="NCBIfam" id="NF033564">
    <property type="entry name" value="transpos_ISAs1"/>
    <property type="match status" value="1"/>
</dbReference>
<feature type="non-terminal residue" evidence="1">
    <location>
        <position position="1"/>
    </location>
</feature>
<dbReference type="InterPro" id="IPR051698">
    <property type="entry name" value="Transposase_11-like"/>
</dbReference>
<dbReference type="PANTHER" id="PTHR30298">
    <property type="entry name" value="H REPEAT-ASSOCIATED PREDICTED TRANSPOSASE"/>
    <property type="match status" value="1"/>
</dbReference>
<dbReference type="Proteomes" id="UP001458880">
    <property type="component" value="Unassembled WGS sequence"/>
</dbReference>
<evidence type="ECO:0000313" key="1">
    <source>
        <dbReference type="EMBL" id="KAK9667468.1"/>
    </source>
</evidence>
<reference evidence="1 2" key="1">
    <citation type="journal article" date="2024" name="BMC Genomics">
        <title>De novo assembly and annotation of Popillia japonica's genome with initial clues to its potential as an invasive pest.</title>
        <authorList>
            <person name="Cucini C."/>
            <person name="Boschi S."/>
            <person name="Funari R."/>
            <person name="Cardaioli E."/>
            <person name="Iannotti N."/>
            <person name="Marturano G."/>
            <person name="Paoli F."/>
            <person name="Bruttini M."/>
            <person name="Carapelli A."/>
            <person name="Frati F."/>
            <person name="Nardi F."/>
        </authorList>
    </citation>
    <scope>NUCLEOTIDE SEQUENCE [LARGE SCALE GENOMIC DNA]</scope>
    <source>
        <strain evidence="1">DMR45628</strain>
    </source>
</reference>
<accession>A0AAW1GWK3</accession>
<dbReference type="PANTHER" id="PTHR30298:SF0">
    <property type="entry name" value="PROTEIN YBFL-RELATED"/>
    <property type="match status" value="1"/>
</dbReference>
<comment type="caution">
    <text evidence="1">The sequence shown here is derived from an EMBL/GenBank/DDBJ whole genome shotgun (WGS) entry which is preliminary data.</text>
</comment>